<proteinExistence type="predicted"/>
<gene>
    <name evidence="4" type="ORF">IC229_25315</name>
</gene>
<feature type="region of interest" description="Disordered" evidence="1">
    <location>
        <begin position="111"/>
        <end position="158"/>
    </location>
</feature>
<reference evidence="4" key="1">
    <citation type="submission" date="2020-09" db="EMBL/GenBank/DDBJ databases">
        <authorList>
            <person name="Kim M.K."/>
        </authorList>
    </citation>
    <scope>NUCLEOTIDE SEQUENCE</scope>
    <source>
        <strain evidence="4">BT702</strain>
    </source>
</reference>
<dbReference type="AlphaFoldDB" id="A0A926XZU5"/>
<evidence type="ECO:0000256" key="2">
    <source>
        <dbReference type="SAM" id="SignalP"/>
    </source>
</evidence>
<protein>
    <submittedName>
        <fullName evidence="4">PepSY-like domain-containing protein</fullName>
    </submittedName>
</protein>
<feature type="domain" description="Putative beta-lactamase-inhibitor-like PepSY-like" evidence="3">
    <location>
        <begin position="51"/>
        <end position="105"/>
    </location>
</feature>
<dbReference type="Pfam" id="PF11396">
    <property type="entry name" value="PepSY_like"/>
    <property type="match status" value="2"/>
</dbReference>
<evidence type="ECO:0000313" key="4">
    <source>
        <dbReference type="EMBL" id="MBD2703989.1"/>
    </source>
</evidence>
<feature type="chain" id="PRO_5037549105" evidence="2">
    <location>
        <begin position="25"/>
        <end position="223"/>
    </location>
</feature>
<dbReference type="InterPro" id="IPR021533">
    <property type="entry name" value="PepSY-like"/>
</dbReference>
<dbReference type="RefSeq" id="WP_190890188.1">
    <property type="nucleotide sequence ID" value="NZ_JACWZY010000026.1"/>
</dbReference>
<evidence type="ECO:0000313" key="5">
    <source>
        <dbReference type="Proteomes" id="UP000598820"/>
    </source>
</evidence>
<feature type="domain" description="Putative beta-lactamase-inhibitor-like PepSY-like" evidence="3">
    <location>
        <begin position="159"/>
        <end position="217"/>
    </location>
</feature>
<dbReference type="EMBL" id="JACWZY010000026">
    <property type="protein sequence ID" value="MBD2703989.1"/>
    <property type="molecule type" value="Genomic_DNA"/>
</dbReference>
<sequence length="223" mass="23466">MKTVFLFSCVLALVVGLNACNKTAVDPDVDGAARSASVSGDSTKKPHSLTVVDVASLPTNVTTYITTNYAGATIKEARKDKAGNFVVAITVSDSTKVLFFKADGTFVAEAGRKPGHARGDSTGKRKHTPGDSTHRPKPARGDSTHHNRPGQGQGPISTTVAVSGLPAAITTYINTNYAGATINKAVQEKKDSDYLVLITTADNKRAILEFASDGTFKRARTSK</sequence>
<keyword evidence="2" id="KW-0732">Signal</keyword>
<feature type="signal peptide" evidence="2">
    <location>
        <begin position="1"/>
        <end position="24"/>
    </location>
</feature>
<evidence type="ECO:0000256" key="1">
    <source>
        <dbReference type="SAM" id="MobiDB-lite"/>
    </source>
</evidence>
<dbReference type="SUPFAM" id="SSF160574">
    <property type="entry name" value="BT0923-like"/>
    <property type="match status" value="2"/>
</dbReference>
<dbReference type="Proteomes" id="UP000598820">
    <property type="component" value="Unassembled WGS sequence"/>
</dbReference>
<dbReference type="Gene3D" id="3.40.1420.30">
    <property type="match status" value="2"/>
</dbReference>
<organism evidence="4 5">
    <name type="scientific">Spirosoma profusum</name>
    <dbReference type="NCBI Taxonomy" id="2771354"/>
    <lineage>
        <taxon>Bacteria</taxon>
        <taxon>Pseudomonadati</taxon>
        <taxon>Bacteroidota</taxon>
        <taxon>Cytophagia</taxon>
        <taxon>Cytophagales</taxon>
        <taxon>Cytophagaceae</taxon>
        <taxon>Spirosoma</taxon>
    </lineage>
</organism>
<comment type="caution">
    <text evidence="4">The sequence shown here is derived from an EMBL/GenBank/DDBJ whole genome shotgun (WGS) entry which is preliminary data.</text>
</comment>
<keyword evidence="5" id="KW-1185">Reference proteome</keyword>
<feature type="compositionally biased region" description="Basic and acidic residues" evidence="1">
    <location>
        <begin position="117"/>
        <end position="145"/>
    </location>
</feature>
<name>A0A926XZU5_9BACT</name>
<accession>A0A926XZU5</accession>
<evidence type="ECO:0000259" key="3">
    <source>
        <dbReference type="Pfam" id="PF11396"/>
    </source>
</evidence>